<evidence type="ECO:0000259" key="1">
    <source>
        <dbReference type="Pfam" id="PF18406"/>
    </source>
</evidence>
<gene>
    <name evidence="2" type="ORF">LVJ82_01850</name>
</gene>
<organism evidence="2 3">
    <name type="scientific">Vitreoscilla massiliensis</name>
    <dbReference type="NCBI Taxonomy" id="1689272"/>
    <lineage>
        <taxon>Bacteria</taxon>
        <taxon>Pseudomonadati</taxon>
        <taxon>Pseudomonadota</taxon>
        <taxon>Betaproteobacteria</taxon>
        <taxon>Neisseriales</taxon>
        <taxon>Neisseriaceae</taxon>
        <taxon>Vitreoscilla</taxon>
    </lineage>
</organism>
<accession>A0ABY4E342</accession>
<feature type="domain" description="YubB ferredoxin-like" evidence="1">
    <location>
        <begin position="82"/>
        <end position="137"/>
    </location>
</feature>
<dbReference type="Gene3D" id="3.30.70.1270">
    <property type="entry name" value="Api92-like domains"/>
    <property type="match status" value="1"/>
</dbReference>
<dbReference type="Proteomes" id="UP000832011">
    <property type="component" value="Chromosome"/>
</dbReference>
<sequence>MRHHCHNTLLLIGKSESVMAAKQALLLEPDFTKPVLDFSLLLPPPASLQQAKRNKAFIQELKRWRTQNWSTQSNGVLTNIKEDKQSLQVQFTTIWSPPIKVYQALAAQWPNLGCVYLYHNSKAFLWGMAWYQDGLWTAHETMYA</sequence>
<dbReference type="EMBL" id="CP091511">
    <property type="protein sequence ID" value="UOO89758.1"/>
    <property type="molecule type" value="Genomic_DNA"/>
</dbReference>
<name>A0ABY4E342_9NEIS</name>
<evidence type="ECO:0000313" key="2">
    <source>
        <dbReference type="EMBL" id="UOO89758.1"/>
    </source>
</evidence>
<dbReference type="Pfam" id="PF18406">
    <property type="entry name" value="DUF1281_C"/>
    <property type="match status" value="1"/>
</dbReference>
<reference evidence="2 3" key="1">
    <citation type="journal article" date="2022" name="Res Sq">
        <title>Evolution of multicellular longitudinally dividing oral cavity symbionts (Neisseriaceae).</title>
        <authorList>
            <person name="Nyongesa S."/>
            <person name="Weber P."/>
            <person name="Bernet E."/>
            <person name="Pullido F."/>
            <person name="Nieckarz M."/>
            <person name="Delaby M."/>
            <person name="Nieves C."/>
            <person name="Viehboeck T."/>
            <person name="Krause N."/>
            <person name="Rivera-Millot A."/>
            <person name="Nakamura A."/>
            <person name="Vischer N."/>
            <person name="VanNieuwenhze M."/>
            <person name="Brun Y."/>
            <person name="Cava F."/>
            <person name="Bulgheresi S."/>
            <person name="Veyrier F."/>
        </authorList>
    </citation>
    <scope>NUCLEOTIDE SEQUENCE [LARGE SCALE GENOMIC DNA]</scope>
    <source>
        <strain evidence="2 3">SN4</strain>
    </source>
</reference>
<proteinExistence type="predicted"/>
<keyword evidence="3" id="KW-1185">Reference proteome</keyword>
<dbReference type="InterPro" id="IPR041329">
    <property type="entry name" value="YubB_C"/>
</dbReference>
<protein>
    <recommendedName>
        <fullName evidence="1">YubB ferredoxin-like domain-containing protein</fullName>
    </recommendedName>
</protein>
<dbReference type="RefSeq" id="WP_058355563.1">
    <property type="nucleotide sequence ID" value="NZ_CABKVG010000007.1"/>
</dbReference>
<evidence type="ECO:0000313" key="3">
    <source>
        <dbReference type="Proteomes" id="UP000832011"/>
    </source>
</evidence>